<gene>
    <name evidence="10" type="primary">ga14739</name>
    <name evidence="10" type="ORF">PR202_ga14739</name>
</gene>
<dbReference type="PANTHER" id="PTHR47994:SF5">
    <property type="entry name" value="F14D16.11-RELATED"/>
    <property type="match status" value="1"/>
</dbReference>
<evidence type="ECO:0000259" key="8">
    <source>
        <dbReference type="PROSITE" id="PS50090"/>
    </source>
</evidence>
<feature type="domain" description="HTH myb-type" evidence="9">
    <location>
        <begin position="42"/>
        <end position="71"/>
    </location>
</feature>
<comment type="caution">
    <text evidence="10">The sequence shown here is derived from an EMBL/GenBank/DDBJ whole genome shotgun (WGS) entry which is preliminary data.</text>
</comment>
<evidence type="ECO:0000256" key="4">
    <source>
        <dbReference type="ARBA" id="ARBA00023125"/>
    </source>
</evidence>
<dbReference type="PROSITE" id="PS51294">
    <property type="entry name" value="HTH_MYB"/>
    <property type="match status" value="1"/>
</dbReference>
<comment type="subcellular location">
    <subcellularLocation>
        <location evidence="1">Nucleus</location>
    </subcellularLocation>
</comment>
<organism evidence="10 11">
    <name type="scientific">Eleusine coracana subsp. coracana</name>
    <dbReference type="NCBI Taxonomy" id="191504"/>
    <lineage>
        <taxon>Eukaryota</taxon>
        <taxon>Viridiplantae</taxon>
        <taxon>Streptophyta</taxon>
        <taxon>Embryophyta</taxon>
        <taxon>Tracheophyta</taxon>
        <taxon>Spermatophyta</taxon>
        <taxon>Magnoliopsida</taxon>
        <taxon>Liliopsida</taxon>
        <taxon>Poales</taxon>
        <taxon>Poaceae</taxon>
        <taxon>PACMAD clade</taxon>
        <taxon>Chloridoideae</taxon>
        <taxon>Cynodonteae</taxon>
        <taxon>Eleusininae</taxon>
        <taxon>Eleusine</taxon>
    </lineage>
</organism>
<dbReference type="GO" id="GO:0005634">
    <property type="term" value="C:nucleus"/>
    <property type="evidence" value="ECO:0007669"/>
    <property type="project" value="UniProtKB-SubCell"/>
</dbReference>
<evidence type="ECO:0000256" key="6">
    <source>
        <dbReference type="ARBA" id="ARBA00023242"/>
    </source>
</evidence>
<sequence>MARSARPREAEAGHGVVRSAERSEGGPQRGPLNRAERRRATARWSKIAAKLPGRTDNEIKNHWNTHIKKKLIKLGIDPTTHQLLDNNKAGTSQIIATIESAKSSYTGDSGDTQSLKERSKETVTIPTDSLEQSSWPEQSDNACSHDLDPAMNWQLEMDLPIDELWLNVTRSNSDELGILEDPLPSDGAVDWLIDYQDFGIHGPNVVINSTVHSSNGSNF</sequence>
<feature type="region of interest" description="Disordered" evidence="7">
    <location>
        <begin position="103"/>
        <end position="142"/>
    </location>
</feature>
<proteinExistence type="predicted"/>
<evidence type="ECO:0000313" key="10">
    <source>
        <dbReference type="EMBL" id="GJM97786.1"/>
    </source>
</evidence>
<reference evidence="10" key="2">
    <citation type="submission" date="2021-12" db="EMBL/GenBank/DDBJ databases">
        <title>Resequencing data analysis of finger millet.</title>
        <authorList>
            <person name="Hatakeyama M."/>
            <person name="Aluri S."/>
            <person name="Balachadran M.T."/>
            <person name="Sivarajan S.R."/>
            <person name="Poveda L."/>
            <person name="Shimizu-Inatsugi R."/>
            <person name="Schlapbach R."/>
            <person name="Sreeman S.M."/>
            <person name="Shimizu K.K."/>
        </authorList>
    </citation>
    <scope>NUCLEOTIDE SEQUENCE</scope>
</reference>
<dbReference type="Proteomes" id="UP001054889">
    <property type="component" value="Unassembled WGS sequence"/>
</dbReference>
<dbReference type="PROSITE" id="PS50090">
    <property type="entry name" value="MYB_LIKE"/>
    <property type="match status" value="1"/>
</dbReference>
<dbReference type="GO" id="GO:0003677">
    <property type="term" value="F:DNA binding"/>
    <property type="evidence" value="ECO:0007669"/>
    <property type="project" value="UniProtKB-KW"/>
</dbReference>
<dbReference type="Pfam" id="PF00249">
    <property type="entry name" value="Myb_DNA-binding"/>
    <property type="match status" value="1"/>
</dbReference>
<feature type="compositionally biased region" description="Polar residues" evidence="7">
    <location>
        <begin position="103"/>
        <end position="113"/>
    </location>
</feature>
<dbReference type="InterPro" id="IPR015495">
    <property type="entry name" value="Myb_TF_plants"/>
</dbReference>
<dbReference type="Gene3D" id="1.10.10.60">
    <property type="entry name" value="Homeodomain-like"/>
    <property type="match status" value="1"/>
</dbReference>
<evidence type="ECO:0000313" key="11">
    <source>
        <dbReference type="Proteomes" id="UP001054889"/>
    </source>
</evidence>
<name>A0AAV5CIB7_ELECO</name>
<accession>A0AAV5CIB7</accession>
<dbReference type="PANTHER" id="PTHR47994">
    <property type="entry name" value="F14D16.11-RELATED"/>
    <property type="match status" value="1"/>
</dbReference>
<keyword evidence="11" id="KW-1185">Reference proteome</keyword>
<keyword evidence="4" id="KW-0238">DNA-binding</keyword>
<dbReference type="InterPro" id="IPR009057">
    <property type="entry name" value="Homeodomain-like_sf"/>
</dbReference>
<evidence type="ECO:0000259" key="9">
    <source>
        <dbReference type="PROSITE" id="PS51294"/>
    </source>
</evidence>
<dbReference type="InterPro" id="IPR017930">
    <property type="entry name" value="Myb_dom"/>
</dbReference>
<feature type="domain" description="Myb-like" evidence="8">
    <location>
        <begin position="32"/>
        <end position="67"/>
    </location>
</feature>
<dbReference type="SUPFAM" id="SSF46689">
    <property type="entry name" value="Homeodomain-like"/>
    <property type="match status" value="1"/>
</dbReference>
<keyword evidence="6" id="KW-0539">Nucleus</keyword>
<dbReference type="EMBL" id="BQKI01000007">
    <property type="protein sequence ID" value="GJM97786.1"/>
    <property type="molecule type" value="Genomic_DNA"/>
</dbReference>
<evidence type="ECO:0000256" key="7">
    <source>
        <dbReference type="SAM" id="MobiDB-lite"/>
    </source>
</evidence>
<keyword evidence="3" id="KW-0805">Transcription regulation</keyword>
<evidence type="ECO:0000256" key="5">
    <source>
        <dbReference type="ARBA" id="ARBA00023163"/>
    </source>
</evidence>
<evidence type="ECO:0000256" key="1">
    <source>
        <dbReference type="ARBA" id="ARBA00004123"/>
    </source>
</evidence>
<feature type="region of interest" description="Disordered" evidence="7">
    <location>
        <begin position="1"/>
        <end position="43"/>
    </location>
</feature>
<keyword evidence="5" id="KW-0804">Transcription</keyword>
<reference evidence="10" key="1">
    <citation type="journal article" date="2018" name="DNA Res.">
        <title>Multiple hybrid de novo genome assembly of finger millet, an orphan allotetraploid crop.</title>
        <authorList>
            <person name="Hatakeyama M."/>
            <person name="Aluri S."/>
            <person name="Balachadran M.T."/>
            <person name="Sivarajan S.R."/>
            <person name="Patrignani A."/>
            <person name="Gruter S."/>
            <person name="Poveda L."/>
            <person name="Shimizu-Inatsugi R."/>
            <person name="Baeten J."/>
            <person name="Francoijs K.J."/>
            <person name="Nataraja K.N."/>
            <person name="Reddy Y.A.N."/>
            <person name="Phadnis S."/>
            <person name="Ravikumar R.L."/>
            <person name="Schlapbach R."/>
            <person name="Sreeman S.M."/>
            <person name="Shimizu K.K."/>
        </authorList>
    </citation>
    <scope>NUCLEOTIDE SEQUENCE</scope>
</reference>
<protein>
    <submittedName>
        <fullName evidence="10">Uncharacterized protein</fullName>
    </submittedName>
</protein>
<dbReference type="CDD" id="cd00167">
    <property type="entry name" value="SANT"/>
    <property type="match status" value="1"/>
</dbReference>
<dbReference type="AlphaFoldDB" id="A0AAV5CIB7"/>
<evidence type="ECO:0000256" key="3">
    <source>
        <dbReference type="ARBA" id="ARBA00023015"/>
    </source>
</evidence>
<keyword evidence="2" id="KW-0677">Repeat</keyword>
<feature type="compositionally biased region" description="Polar residues" evidence="7">
    <location>
        <begin position="122"/>
        <end position="142"/>
    </location>
</feature>
<evidence type="ECO:0000256" key="2">
    <source>
        <dbReference type="ARBA" id="ARBA00022737"/>
    </source>
</evidence>
<feature type="compositionally biased region" description="Basic and acidic residues" evidence="7">
    <location>
        <begin position="1"/>
        <end position="12"/>
    </location>
</feature>
<dbReference type="InterPro" id="IPR001005">
    <property type="entry name" value="SANT/Myb"/>
</dbReference>